<dbReference type="PANTHER" id="PTHR30023">
    <property type="entry name" value="D-ALANYL-D-ALANINE CARBOXYPEPTIDASE"/>
    <property type="match status" value="1"/>
</dbReference>
<protein>
    <submittedName>
        <fullName evidence="5">D-alanyl-D-alanine carboxypeptidase/D-alanyl-D-alanine-endopeptidase</fullName>
    </submittedName>
</protein>
<dbReference type="Gene3D" id="3.40.710.10">
    <property type="entry name" value="DD-peptidase/beta-lactamase superfamily"/>
    <property type="match status" value="1"/>
</dbReference>
<dbReference type="SUPFAM" id="SSF56601">
    <property type="entry name" value="beta-lactamase/transpeptidase-like"/>
    <property type="match status" value="1"/>
</dbReference>
<organism evidence="5 6">
    <name type="scientific">Kribbella ginsengisoli</name>
    <dbReference type="NCBI Taxonomy" id="363865"/>
    <lineage>
        <taxon>Bacteria</taxon>
        <taxon>Bacillati</taxon>
        <taxon>Actinomycetota</taxon>
        <taxon>Actinomycetes</taxon>
        <taxon>Propionibacteriales</taxon>
        <taxon>Kribbellaceae</taxon>
        <taxon>Kribbella</taxon>
    </lineage>
</organism>
<dbReference type="InterPro" id="IPR000667">
    <property type="entry name" value="Peptidase_S13"/>
</dbReference>
<dbReference type="RefSeq" id="WP_344837843.1">
    <property type="nucleotide sequence ID" value="NZ_BAABAA010000001.1"/>
</dbReference>
<proteinExistence type="inferred from homology"/>
<feature type="compositionally biased region" description="Low complexity" evidence="3">
    <location>
        <begin position="511"/>
        <end position="528"/>
    </location>
</feature>
<evidence type="ECO:0000313" key="6">
    <source>
        <dbReference type="Proteomes" id="UP001501222"/>
    </source>
</evidence>
<accession>A0ABP6W171</accession>
<comment type="caution">
    <text evidence="5">The sequence shown here is derived from an EMBL/GenBank/DDBJ whole genome shotgun (WGS) entry which is preliminary data.</text>
</comment>
<dbReference type="EMBL" id="BAABAA010000001">
    <property type="protein sequence ID" value="GAA3544544.1"/>
    <property type="molecule type" value="Genomic_DNA"/>
</dbReference>
<keyword evidence="6" id="KW-1185">Reference proteome</keyword>
<keyword evidence="5" id="KW-0645">Protease</keyword>
<feature type="signal peptide" evidence="4">
    <location>
        <begin position="1"/>
        <end position="28"/>
    </location>
</feature>
<feature type="region of interest" description="Disordered" evidence="3">
    <location>
        <begin position="502"/>
        <end position="528"/>
    </location>
</feature>
<evidence type="ECO:0000256" key="3">
    <source>
        <dbReference type="SAM" id="MobiDB-lite"/>
    </source>
</evidence>
<keyword evidence="5" id="KW-0121">Carboxypeptidase</keyword>
<keyword evidence="2" id="KW-0378">Hydrolase</keyword>
<dbReference type="NCBIfam" id="TIGR00666">
    <property type="entry name" value="PBP4"/>
    <property type="match status" value="1"/>
</dbReference>
<evidence type="ECO:0000256" key="4">
    <source>
        <dbReference type="SAM" id="SignalP"/>
    </source>
</evidence>
<dbReference type="Pfam" id="PF02113">
    <property type="entry name" value="Peptidase_S13"/>
    <property type="match status" value="1"/>
</dbReference>
<dbReference type="Proteomes" id="UP001501222">
    <property type="component" value="Unassembled WGS sequence"/>
</dbReference>
<feature type="chain" id="PRO_5045234623" evidence="4">
    <location>
        <begin position="29"/>
        <end position="528"/>
    </location>
</feature>
<comment type="similarity">
    <text evidence="1">Belongs to the peptidase S13 family.</text>
</comment>
<evidence type="ECO:0000256" key="2">
    <source>
        <dbReference type="ARBA" id="ARBA00022801"/>
    </source>
</evidence>
<keyword evidence="4" id="KW-0732">Signal</keyword>
<name>A0ABP6W171_9ACTN</name>
<reference evidence="6" key="1">
    <citation type="journal article" date="2019" name="Int. J. Syst. Evol. Microbiol.">
        <title>The Global Catalogue of Microorganisms (GCM) 10K type strain sequencing project: providing services to taxonomists for standard genome sequencing and annotation.</title>
        <authorList>
            <consortium name="The Broad Institute Genomics Platform"/>
            <consortium name="The Broad Institute Genome Sequencing Center for Infectious Disease"/>
            <person name="Wu L."/>
            <person name="Ma J."/>
        </authorList>
    </citation>
    <scope>NUCLEOTIDE SEQUENCE [LARGE SCALE GENOMIC DNA]</scope>
    <source>
        <strain evidence="6">JCM 16928</strain>
    </source>
</reference>
<dbReference type="InterPro" id="IPR012338">
    <property type="entry name" value="Beta-lactam/transpept-like"/>
</dbReference>
<dbReference type="GO" id="GO:0004180">
    <property type="term" value="F:carboxypeptidase activity"/>
    <property type="evidence" value="ECO:0007669"/>
    <property type="project" value="UniProtKB-KW"/>
</dbReference>
<dbReference type="PRINTS" id="PR00922">
    <property type="entry name" value="DADACBPTASE3"/>
</dbReference>
<gene>
    <name evidence="5" type="primary">dacB</name>
    <name evidence="5" type="ORF">GCM10022235_10450</name>
</gene>
<dbReference type="Gene3D" id="3.50.80.20">
    <property type="entry name" value="D-Ala-D-Ala carboxypeptidase C, peptidase S13"/>
    <property type="match status" value="1"/>
</dbReference>
<dbReference type="PANTHER" id="PTHR30023:SF0">
    <property type="entry name" value="PENICILLIN-SENSITIVE CARBOXYPEPTIDASE A"/>
    <property type="match status" value="1"/>
</dbReference>
<evidence type="ECO:0000256" key="1">
    <source>
        <dbReference type="ARBA" id="ARBA00006096"/>
    </source>
</evidence>
<evidence type="ECO:0000313" key="5">
    <source>
        <dbReference type="EMBL" id="GAA3544544.1"/>
    </source>
</evidence>
<sequence length="528" mass="55039">MSGRGLMALVAVSAATAGLVGQSAGAPAAVQQVQATGLQQQLDTLLSDSRFQGSQVGLVVRDATTGETLYDRNGGSRLVPASNTKLFTSTAAMHTLGAGFKFHTDVLATAPVKRNGKLQGDLYLKGFGDPTALESDYVGLAKQIAAAGITKVEGNLIADDTYFDNVRLGDSWAWDDESFYYAAQISALTLAPNGDYDSGTAIVESRPGAAVGDPVLLNLRPANGLLKLINTATTGAAGSASTLSVQRDHGTNVVRVSGSVPLGAGLGSTWVTVWEPPLYAADVFRRALTAEGIKVEGKIREAATPATARQLARDESMTLGELMTPFLKLSNNMHAETLVKAMGAVTKANGSWPTGLGIVTAYAKSVGVDTATIRLSDGSGLSRKVNLTPNSITNILLAAEKEPWFQQWYDALPIAGNADRFTGGTLRTRMGGTPAANNLHGKTGSLTGVTALSGYVTNKDGRKLVFSMISNNYLTSPRSVEDAVGVTLASWTDQAPVAAIKPAPATKAQLNDDGTGPDDPGNDWIKGR</sequence>